<dbReference type="SUPFAM" id="SSF52374">
    <property type="entry name" value="Nucleotidylyl transferase"/>
    <property type="match status" value="1"/>
</dbReference>
<accession>A0A6F8YXJ2</accession>
<evidence type="ECO:0000256" key="6">
    <source>
        <dbReference type="ARBA" id="ARBA00023268"/>
    </source>
</evidence>
<dbReference type="GO" id="GO:0033786">
    <property type="term" value="F:heptose-1-phosphate adenylyltransferase activity"/>
    <property type="evidence" value="ECO:0007669"/>
    <property type="project" value="TreeGrafter"/>
</dbReference>
<keyword evidence="7" id="KW-0119">Carbohydrate metabolism</keyword>
<dbReference type="SUPFAM" id="SSF53613">
    <property type="entry name" value="Ribokinase-like"/>
    <property type="match status" value="1"/>
</dbReference>
<protein>
    <recommendedName>
        <fullName evidence="1">D-glycero-beta-D-manno-heptose 1-phosphate adenylyltransferase</fullName>
        <ecNumber evidence="1">2.7.7.70</ecNumber>
    </recommendedName>
</protein>
<keyword evidence="3" id="KW-0548">Nucleotidyltransferase</keyword>
<evidence type="ECO:0000256" key="5">
    <source>
        <dbReference type="ARBA" id="ARBA00022840"/>
    </source>
</evidence>
<dbReference type="GO" id="GO:0005829">
    <property type="term" value="C:cytosol"/>
    <property type="evidence" value="ECO:0007669"/>
    <property type="project" value="TreeGrafter"/>
</dbReference>
<evidence type="ECO:0000313" key="12">
    <source>
        <dbReference type="Proteomes" id="UP000503011"/>
    </source>
</evidence>
<gene>
    <name evidence="11" type="primary">hldE_2</name>
    <name evidence="11" type="ORF">Psuf_081700</name>
</gene>
<reference evidence="11 12" key="2">
    <citation type="submission" date="2020-03" db="EMBL/GenBank/DDBJ databases">
        <authorList>
            <person name="Ichikawa N."/>
            <person name="Kimura A."/>
            <person name="Kitahashi Y."/>
            <person name="Uohara A."/>
        </authorList>
    </citation>
    <scope>NUCLEOTIDE SEQUENCE [LARGE SCALE GENOMIC DNA]</scope>
    <source>
        <strain evidence="11 12">NBRC 105367</strain>
    </source>
</reference>
<dbReference type="GO" id="GO:0005524">
    <property type="term" value="F:ATP binding"/>
    <property type="evidence" value="ECO:0007669"/>
    <property type="project" value="UniProtKB-KW"/>
</dbReference>
<dbReference type="PANTHER" id="PTHR46969:SF1">
    <property type="entry name" value="BIFUNCTIONAL PROTEIN HLDE"/>
    <property type="match status" value="1"/>
</dbReference>
<evidence type="ECO:0000259" key="10">
    <source>
        <dbReference type="Pfam" id="PF01467"/>
    </source>
</evidence>
<dbReference type="InterPro" id="IPR029056">
    <property type="entry name" value="Ribokinase-like"/>
</dbReference>
<sequence length="479" mass="49868">MDHSRHTAALDAWGGLPVLVVGDVMVDEWRFADAERISREAPAPVLTLRRHQVCAGGAGNAAANLAALGARAALAAVVGPDPAGERLAARLASDGVEDRMIRVPGRSTAVKRRFHAAGQIVAREDEPGGGPLPPDAVDGLVRTLERAPEAVLVVADYGLGGLPEPVRRWIVRHRDRFGLVALDAHDPRPWRDLAPAVMTPSLAEASLAAGRALPAQALARALREEFGAGVVAVTLGGAGAVVAGADAVHTTRAEAAPEAHTVGAGDAYLAALTLALATGAPVEVAAEVAQAAAGVGVACEGTCVCDAEPLRAALTGQGTVVEADGLDRVVRRRRAEGARVVFTNGCFDVLHRGHVSYLRQARDLGDLLVVAVNSDAGVRRLKGPGRPVVPVEDRVAVLAALSCVDHVVVFEEESPAALIERVRPDLYVKGGDYPPELVPEAALVRRLGGEVRTLGYVPDRSTSAIIDRIRAAHHREPAG</sequence>
<dbReference type="Gene3D" id="3.40.50.620">
    <property type="entry name" value="HUPs"/>
    <property type="match status" value="1"/>
</dbReference>
<dbReference type="InterPro" id="IPR011914">
    <property type="entry name" value="RfaE_dom_II"/>
</dbReference>
<dbReference type="Gene3D" id="3.40.1190.20">
    <property type="match status" value="1"/>
</dbReference>
<reference evidence="11 12" key="1">
    <citation type="submission" date="2020-03" db="EMBL/GenBank/DDBJ databases">
        <title>Whole genome shotgun sequence of Phytohabitans suffuscus NBRC 105367.</title>
        <authorList>
            <person name="Komaki H."/>
            <person name="Tamura T."/>
        </authorList>
    </citation>
    <scope>NUCLEOTIDE SEQUENCE [LARGE SCALE GENOMIC DNA]</scope>
    <source>
        <strain evidence="11 12">NBRC 105367</strain>
    </source>
</reference>
<dbReference type="Proteomes" id="UP000503011">
    <property type="component" value="Chromosome"/>
</dbReference>
<dbReference type="NCBIfam" id="TIGR00125">
    <property type="entry name" value="cyt_tran_rel"/>
    <property type="match status" value="1"/>
</dbReference>
<dbReference type="InterPro" id="IPR004821">
    <property type="entry name" value="Cyt_trans-like"/>
</dbReference>
<keyword evidence="12" id="KW-1185">Reference proteome</keyword>
<evidence type="ECO:0000256" key="2">
    <source>
        <dbReference type="ARBA" id="ARBA00022679"/>
    </source>
</evidence>
<dbReference type="GO" id="GO:0016773">
    <property type="term" value="F:phosphotransferase activity, alcohol group as acceptor"/>
    <property type="evidence" value="ECO:0007669"/>
    <property type="project" value="InterPro"/>
</dbReference>
<feature type="domain" description="Carbohydrate kinase PfkB" evidence="9">
    <location>
        <begin position="18"/>
        <end position="305"/>
    </location>
</feature>
<name>A0A6F8YXJ2_9ACTN</name>
<evidence type="ECO:0000259" key="9">
    <source>
        <dbReference type="Pfam" id="PF00294"/>
    </source>
</evidence>
<evidence type="ECO:0000256" key="8">
    <source>
        <dbReference type="ARBA" id="ARBA00047428"/>
    </source>
</evidence>
<evidence type="ECO:0000313" key="11">
    <source>
        <dbReference type="EMBL" id="BCB90857.1"/>
    </source>
</evidence>
<evidence type="ECO:0000256" key="7">
    <source>
        <dbReference type="ARBA" id="ARBA00023277"/>
    </source>
</evidence>
<dbReference type="EMBL" id="AP022871">
    <property type="protein sequence ID" value="BCB90857.1"/>
    <property type="molecule type" value="Genomic_DNA"/>
</dbReference>
<evidence type="ECO:0000256" key="4">
    <source>
        <dbReference type="ARBA" id="ARBA00022741"/>
    </source>
</evidence>
<proteinExistence type="predicted"/>
<dbReference type="EC" id="2.7.7.70" evidence="1"/>
<evidence type="ECO:0000256" key="3">
    <source>
        <dbReference type="ARBA" id="ARBA00022695"/>
    </source>
</evidence>
<dbReference type="NCBIfam" id="TIGR02199">
    <property type="entry name" value="rfaE_dom_II"/>
    <property type="match status" value="1"/>
</dbReference>
<dbReference type="InterPro" id="IPR014729">
    <property type="entry name" value="Rossmann-like_a/b/a_fold"/>
</dbReference>
<dbReference type="GO" id="GO:0033785">
    <property type="term" value="F:heptose 7-phosphate kinase activity"/>
    <property type="evidence" value="ECO:0007669"/>
    <property type="project" value="TreeGrafter"/>
</dbReference>
<dbReference type="Pfam" id="PF01467">
    <property type="entry name" value="CTP_transf_like"/>
    <property type="match status" value="1"/>
</dbReference>
<dbReference type="RefSeq" id="WP_269476368.1">
    <property type="nucleotide sequence ID" value="NZ_AP022871.1"/>
</dbReference>
<comment type="catalytic activity">
    <reaction evidence="8">
        <text>D-glycero-beta-D-manno-heptose 1-phosphate + ATP + H(+) = ADP-D-glycero-beta-D-manno-heptose + diphosphate</text>
        <dbReference type="Rhea" id="RHEA:27465"/>
        <dbReference type="ChEBI" id="CHEBI:15378"/>
        <dbReference type="ChEBI" id="CHEBI:30616"/>
        <dbReference type="ChEBI" id="CHEBI:33019"/>
        <dbReference type="ChEBI" id="CHEBI:59967"/>
        <dbReference type="ChEBI" id="CHEBI:61593"/>
        <dbReference type="EC" id="2.7.7.70"/>
    </reaction>
</comment>
<dbReference type="PANTHER" id="PTHR46969">
    <property type="entry name" value="BIFUNCTIONAL PROTEIN HLDE"/>
    <property type="match status" value="1"/>
</dbReference>
<dbReference type="AlphaFoldDB" id="A0A6F8YXJ2"/>
<evidence type="ECO:0000256" key="1">
    <source>
        <dbReference type="ARBA" id="ARBA00012519"/>
    </source>
</evidence>
<feature type="domain" description="Cytidyltransferase-like" evidence="10">
    <location>
        <begin position="342"/>
        <end position="450"/>
    </location>
</feature>
<organism evidence="11 12">
    <name type="scientific">Phytohabitans suffuscus</name>
    <dbReference type="NCBI Taxonomy" id="624315"/>
    <lineage>
        <taxon>Bacteria</taxon>
        <taxon>Bacillati</taxon>
        <taxon>Actinomycetota</taxon>
        <taxon>Actinomycetes</taxon>
        <taxon>Micromonosporales</taxon>
        <taxon>Micromonosporaceae</taxon>
    </lineage>
</organism>
<dbReference type="Pfam" id="PF00294">
    <property type="entry name" value="PfkB"/>
    <property type="match status" value="1"/>
</dbReference>
<keyword evidence="6" id="KW-0511">Multifunctional enzyme</keyword>
<dbReference type="KEGG" id="psuu:Psuf_081700"/>
<keyword evidence="5" id="KW-0067">ATP-binding</keyword>
<dbReference type="InterPro" id="IPR011611">
    <property type="entry name" value="PfkB_dom"/>
</dbReference>
<keyword evidence="4" id="KW-0547">Nucleotide-binding</keyword>
<keyword evidence="2" id="KW-0808">Transferase</keyword>